<dbReference type="EMBL" id="CP044331">
    <property type="protein sequence ID" value="QGM99302.1"/>
    <property type="molecule type" value="Genomic_DNA"/>
</dbReference>
<evidence type="ECO:0000256" key="2">
    <source>
        <dbReference type="HAMAP-Rule" id="MF_00048"/>
    </source>
</evidence>
<dbReference type="Pfam" id="PF02021">
    <property type="entry name" value="UPF0102"/>
    <property type="match status" value="1"/>
</dbReference>
<dbReference type="SUPFAM" id="SSF52980">
    <property type="entry name" value="Restriction endonuclease-like"/>
    <property type="match status" value="1"/>
</dbReference>
<evidence type="ECO:0000313" key="4">
    <source>
        <dbReference type="Proteomes" id="UP000422569"/>
    </source>
</evidence>
<dbReference type="Proteomes" id="UP000422569">
    <property type="component" value="Chromosome"/>
</dbReference>
<dbReference type="RefSeq" id="WP_016919488.1">
    <property type="nucleotide sequence ID" value="NZ_CP044331.1"/>
</dbReference>
<dbReference type="GO" id="GO:0003676">
    <property type="term" value="F:nucleic acid binding"/>
    <property type="evidence" value="ECO:0007669"/>
    <property type="project" value="InterPro"/>
</dbReference>
<reference evidence="3 4" key="1">
    <citation type="submission" date="2019-09" db="EMBL/GenBank/DDBJ databases">
        <title>Isolation and complete genome sequencing of Methylocystis species.</title>
        <authorList>
            <person name="Rumah B.L."/>
            <person name="Stead C.E."/>
            <person name="Stevens B.C."/>
            <person name="Minton N.P."/>
            <person name="Grosse-Honebrink A."/>
            <person name="Zhang Y."/>
        </authorList>
    </citation>
    <scope>NUCLEOTIDE SEQUENCE [LARGE SCALE GENOMIC DNA]</scope>
    <source>
        <strain evidence="3 4">BRCS2</strain>
    </source>
</reference>
<keyword evidence="4" id="KW-1185">Reference proteome</keyword>
<dbReference type="PANTHER" id="PTHR34039">
    <property type="entry name" value="UPF0102 PROTEIN YRAN"/>
    <property type="match status" value="1"/>
</dbReference>
<organism evidence="3 4">
    <name type="scientific">Methylocystis parvus</name>
    <dbReference type="NCBI Taxonomy" id="134"/>
    <lineage>
        <taxon>Bacteria</taxon>
        <taxon>Pseudomonadati</taxon>
        <taxon>Pseudomonadota</taxon>
        <taxon>Alphaproteobacteria</taxon>
        <taxon>Hyphomicrobiales</taxon>
        <taxon>Methylocystaceae</taxon>
        <taxon>Methylocystis</taxon>
    </lineage>
</organism>
<proteinExistence type="inferred from homology"/>
<dbReference type="NCBIfam" id="NF009151">
    <property type="entry name" value="PRK12497.1-5"/>
    <property type="match status" value="1"/>
</dbReference>
<comment type="similarity">
    <text evidence="1 2">Belongs to the UPF0102 family.</text>
</comment>
<gene>
    <name evidence="3" type="ORF">F7D14_18660</name>
</gene>
<dbReference type="InterPro" id="IPR011335">
    <property type="entry name" value="Restrct_endonuc-II-like"/>
</dbReference>
<dbReference type="InterPro" id="IPR003509">
    <property type="entry name" value="UPF0102_YraN-like"/>
</dbReference>
<evidence type="ECO:0000256" key="1">
    <source>
        <dbReference type="ARBA" id="ARBA00006738"/>
    </source>
</evidence>
<dbReference type="AlphaFoldDB" id="A0A6B8MC01"/>
<dbReference type="PANTHER" id="PTHR34039:SF1">
    <property type="entry name" value="UPF0102 PROTEIN YRAN"/>
    <property type="match status" value="1"/>
</dbReference>
<name>A0A6B8MC01_9HYPH</name>
<accession>A0A6B8MC01</accession>
<sequence>MNDPENARRAARAYGLQAETIATLWLRARLYAILDRNFRIKDGEIDIVAKRGGTIAFVEVKARGDLEEAFIAITPQKQRRISRAVNRWVATHPFAMNCTLRGDAIFIAPGKLPRHLEDAFELRVG</sequence>
<dbReference type="CDD" id="cd20736">
    <property type="entry name" value="PoNe_Nuclease"/>
    <property type="match status" value="1"/>
</dbReference>
<protein>
    <recommendedName>
        <fullName evidence="2">UPF0102 protein F7D14_18660</fullName>
    </recommendedName>
</protein>
<dbReference type="KEGG" id="mpar:F7D14_18660"/>
<dbReference type="InterPro" id="IPR011856">
    <property type="entry name" value="tRNA_endonuc-like_dom_sf"/>
</dbReference>
<dbReference type="Gene3D" id="3.40.1350.10">
    <property type="match status" value="1"/>
</dbReference>
<dbReference type="HAMAP" id="MF_00048">
    <property type="entry name" value="UPF0102"/>
    <property type="match status" value="1"/>
</dbReference>
<evidence type="ECO:0000313" key="3">
    <source>
        <dbReference type="EMBL" id="QGM99302.1"/>
    </source>
</evidence>